<feature type="domain" description="TauD/TfdA-like" evidence="7">
    <location>
        <begin position="110"/>
        <end position="383"/>
    </location>
</feature>
<keyword evidence="9" id="KW-1185">Reference proteome</keyword>
<dbReference type="Proteomes" id="UP000076738">
    <property type="component" value="Unassembled WGS sequence"/>
</dbReference>
<reference evidence="8 9" key="1">
    <citation type="journal article" date="2016" name="Mol. Biol. Evol.">
        <title>Comparative Genomics of Early-Diverging Mushroom-Forming Fungi Provides Insights into the Origins of Lignocellulose Decay Capabilities.</title>
        <authorList>
            <person name="Nagy L.G."/>
            <person name="Riley R."/>
            <person name="Tritt A."/>
            <person name="Adam C."/>
            <person name="Daum C."/>
            <person name="Floudas D."/>
            <person name="Sun H."/>
            <person name="Yadav J.S."/>
            <person name="Pangilinan J."/>
            <person name="Larsson K.H."/>
            <person name="Matsuura K."/>
            <person name="Barry K."/>
            <person name="Labutti K."/>
            <person name="Kuo R."/>
            <person name="Ohm R.A."/>
            <person name="Bhattacharya S.S."/>
            <person name="Shirouzu T."/>
            <person name="Yoshinaga Y."/>
            <person name="Martin F.M."/>
            <person name="Grigoriev I.V."/>
            <person name="Hibbett D.S."/>
        </authorList>
    </citation>
    <scope>NUCLEOTIDE SEQUENCE [LARGE SCALE GENOMIC DNA]</scope>
    <source>
        <strain evidence="8 9">TUFC12733</strain>
    </source>
</reference>
<accession>A0A167GDB0</accession>
<dbReference type="GO" id="GO:0046872">
    <property type="term" value="F:metal ion binding"/>
    <property type="evidence" value="ECO:0007669"/>
    <property type="project" value="UniProtKB-KW"/>
</dbReference>
<keyword evidence="2" id="KW-0479">Metal-binding</keyword>
<dbReference type="SUPFAM" id="SSF51197">
    <property type="entry name" value="Clavaminate synthase-like"/>
    <property type="match status" value="1"/>
</dbReference>
<organism evidence="8 9">
    <name type="scientific">Calocera viscosa (strain TUFC12733)</name>
    <dbReference type="NCBI Taxonomy" id="1330018"/>
    <lineage>
        <taxon>Eukaryota</taxon>
        <taxon>Fungi</taxon>
        <taxon>Dikarya</taxon>
        <taxon>Basidiomycota</taxon>
        <taxon>Agaricomycotina</taxon>
        <taxon>Dacrymycetes</taxon>
        <taxon>Dacrymycetales</taxon>
        <taxon>Dacrymycetaceae</taxon>
        <taxon>Calocera</taxon>
    </lineage>
</organism>
<dbReference type="STRING" id="1330018.A0A167GDB0"/>
<name>A0A167GDB0_CALVF</name>
<evidence type="ECO:0000256" key="6">
    <source>
        <dbReference type="SAM" id="MobiDB-lite"/>
    </source>
</evidence>
<gene>
    <name evidence="8" type="ORF">CALVIDRAFT_522775</name>
</gene>
<evidence type="ECO:0000256" key="4">
    <source>
        <dbReference type="ARBA" id="ARBA00023002"/>
    </source>
</evidence>
<proteinExistence type="inferred from homology"/>
<protein>
    <submittedName>
        <fullName evidence="8">TauD-domain-containing protein</fullName>
    </submittedName>
</protein>
<dbReference type="PANTHER" id="PTHR30468:SF1">
    <property type="entry name" value="ALPHA-KETOGLUTARATE-DEPENDENT SULFONATE DIOXYGENASE"/>
    <property type="match status" value="1"/>
</dbReference>
<evidence type="ECO:0000313" key="9">
    <source>
        <dbReference type="Proteomes" id="UP000076738"/>
    </source>
</evidence>
<dbReference type="InterPro" id="IPR051323">
    <property type="entry name" value="AtsK-like"/>
</dbReference>
<feature type="region of interest" description="Disordered" evidence="6">
    <location>
        <begin position="37"/>
        <end position="60"/>
    </location>
</feature>
<evidence type="ECO:0000256" key="3">
    <source>
        <dbReference type="ARBA" id="ARBA00022964"/>
    </source>
</evidence>
<dbReference type="GO" id="GO:0016706">
    <property type="term" value="F:2-oxoglutarate-dependent dioxygenase activity"/>
    <property type="evidence" value="ECO:0007669"/>
    <property type="project" value="TreeGrafter"/>
</dbReference>
<evidence type="ECO:0000256" key="2">
    <source>
        <dbReference type="ARBA" id="ARBA00022723"/>
    </source>
</evidence>
<dbReference type="EMBL" id="KV417342">
    <property type="protein sequence ID" value="KZO90433.1"/>
    <property type="molecule type" value="Genomic_DNA"/>
</dbReference>
<dbReference type="InterPro" id="IPR042098">
    <property type="entry name" value="TauD-like_sf"/>
</dbReference>
<dbReference type="PANTHER" id="PTHR30468">
    <property type="entry name" value="ALPHA-KETOGLUTARATE-DEPENDENT SULFONATE DIOXYGENASE"/>
    <property type="match status" value="1"/>
</dbReference>
<dbReference type="FunFam" id="3.60.130.10:FF:000003">
    <property type="entry name" value="Alpha-ketoglutarate-dependent taurine dioxygenase"/>
    <property type="match status" value="1"/>
</dbReference>
<keyword evidence="5" id="KW-0408">Iron</keyword>
<evidence type="ECO:0000259" key="7">
    <source>
        <dbReference type="Pfam" id="PF02668"/>
    </source>
</evidence>
<dbReference type="OrthoDB" id="10257314at2759"/>
<dbReference type="Pfam" id="PF02668">
    <property type="entry name" value="TauD"/>
    <property type="match status" value="1"/>
</dbReference>
<dbReference type="GO" id="GO:0005737">
    <property type="term" value="C:cytoplasm"/>
    <property type="evidence" value="ECO:0007669"/>
    <property type="project" value="TreeGrafter"/>
</dbReference>
<evidence type="ECO:0000256" key="1">
    <source>
        <dbReference type="ARBA" id="ARBA00005896"/>
    </source>
</evidence>
<dbReference type="Gene3D" id="3.60.130.10">
    <property type="entry name" value="Clavaminate synthase-like"/>
    <property type="match status" value="1"/>
</dbReference>
<feature type="compositionally biased region" description="Low complexity" evidence="6">
    <location>
        <begin position="37"/>
        <end position="49"/>
    </location>
</feature>
<keyword evidence="4" id="KW-0560">Oxidoreductase</keyword>
<sequence length="404" mass="44720">MTPPIATETYTEPTQYTTLKLRGTATEVPAAVLAARAAAARAPEPSVTATKPAPSQQPDYPYQRYLPAFPKEEHFDPLVPFTHSDPGFRALAVSPNPEVPLPVLQGAESVTEITPELGSEVRGVDLTKLTSEERDQIALFTARRGVVVFRNQGNFINAGGEAWLEWGRHFGRLHVHPTSGHPEGIPHIHLVYRDGESTFNYERSDRTTSLVWHTDVSYELQPPGLTTLFLLSSPDSGGDTLYASQVASLRHLSPTFVSFLRTLKAVHSGVEQANFSRSGKRGGVVRREPVEHVHPVVRRHPVTGEEALYVNSQFTTRIEGLKKEESDNLLNFLFDHVGKGGDFQARIKWAPNTVVLWDNRVCVHTPVVDFGPSGQRRHGCRITPQAERPIAAWEGLELSDKSLI</sequence>
<comment type="similarity">
    <text evidence="1">Belongs to the TfdA dioxygenase family.</text>
</comment>
<dbReference type="InterPro" id="IPR003819">
    <property type="entry name" value="TauD/TfdA-like"/>
</dbReference>
<evidence type="ECO:0000256" key="5">
    <source>
        <dbReference type="ARBA" id="ARBA00023004"/>
    </source>
</evidence>
<keyword evidence="3" id="KW-0223">Dioxygenase</keyword>
<dbReference type="AlphaFoldDB" id="A0A167GDB0"/>
<evidence type="ECO:0000313" key="8">
    <source>
        <dbReference type="EMBL" id="KZO90433.1"/>
    </source>
</evidence>